<keyword evidence="7" id="KW-0449">Lipoprotein</keyword>
<dbReference type="InterPro" id="IPR006690">
    <property type="entry name" value="OMPA-like_CS"/>
</dbReference>
<dbReference type="InterPro" id="IPR036737">
    <property type="entry name" value="OmpA-like_sf"/>
</dbReference>
<dbReference type="PANTHER" id="PTHR30329">
    <property type="entry name" value="STATOR ELEMENT OF FLAGELLAR MOTOR COMPLEX"/>
    <property type="match status" value="1"/>
</dbReference>
<keyword evidence="8" id="KW-1185">Reference proteome</keyword>
<evidence type="ECO:0000256" key="4">
    <source>
        <dbReference type="PROSITE-ProRule" id="PRU00473"/>
    </source>
</evidence>
<evidence type="ECO:0000256" key="2">
    <source>
        <dbReference type="ARBA" id="ARBA00023136"/>
    </source>
</evidence>
<sequence length="214" mass="23450">MKYHLAVSSLLIGSLVLAGCSQNREMTKEDREVEKNVVTGVAAIGGALMANALGMDNNAGKIVVGAITGFTARKVYEEVNKDTANDPNTDVTPVSINGQEYIQVQVKDVNFRSGSAKLEPTELTRLKPVLDALNNYPNTRVHVEGHTDSDGSEAFNQQLSENRAKNVAFYLMDNGISRDRIVTYGYGEERPIASNDTPQGKRMNRRVTFLISEI</sequence>
<organism evidence="7 8">
    <name type="scientific">Thiosulfatimonas sediminis</name>
    <dbReference type="NCBI Taxonomy" id="2675054"/>
    <lineage>
        <taxon>Bacteria</taxon>
        <taxon>Pseudomonadati</taxon>
        <taxon>Pseudomonadota</taxon>
        <taxon>Gammaproteobacteria</taxon>
        <taxon>Thiotrichales</taxon>
        <taxon>Piscirickettsiaceae</taxon>
        <taxon>Thiosulfatimonas</taxon>
    </lineage>
</organism>
<dbReference type="PROSITE" id="PS51257">
    <property type="entry name" value="PROKAR_LIPOPROTEIN"/>
    <property type="match status" value="1"/>
</dbReference>
<dbReference type="Gene3D" id="3.30.1330.60">
    <property type="entry name" value="OmpA-like domain"/>
    <property type="match status" value="1"/>
</dbReference>
<dbReference type="EMBL" id="AP021889">
    <property type="protein sequence ID" value="BBP45291.1"/>
    <property type="molecule type" value="Genomic_DNA"/>
</dbReference>
<dbReference type="Pfam" id="PF00691">
    <property type="entry name" value="OmpA"/>
    <property type="match status" value="1"/>
</dbReference>
<dbReference type="InterPro" id="IPR006664">
    <property type="entry name" value="OMP_bac"/>
</dbReference>
<evidence type="ECO:0000313" key="8">
    <source>
        <dbReference type="Proteomes" id="UP000501726"/>
    </source>
</evidence>
<name>A0A6F8PT35_9GAMM</name>
<dbReference type="KEGG" id="tse:THMIRHAS_06640"/>
<keyword evidence="3" id="KW-0998">Cell outer membrane</keyword>
<dbReference type="PRINTS" id="PR01023">
    <property type="entry name" value="NAFLGMOTY"/>
</dbReference>
<dbReference type="GO" id="GO:0009279">
    <property type="term" value="C:cell outer membrane"/>
    <property type="evidence" value="ECO:0007669"/>
    <property type="project" value="UniProtKB-SubCell"/>
</dbReference>
<gene>
    <name evidence="7" type="ORF">THMIRHAS_06640</name>
</gene>
<proteinExistence type="predicted"/>
<comment type="subcellular location">
    <subcellularLocation>
        <location evidence="1">Cell outer membrane</location>
    </subcellularLocation>
</comment>
<dbReference type="InterPro" id="IPR050330">
    <property type="entry name" value="Bact_OuterMem_StrucFunc"/>
</dbReference>
<protein>
    <submittedName>
        <fullName evidence="7">OmpA family lipoprotein</fullName>
    </submittedName>
</protein>
<dbReference type="PROSITE" id="PS01068">
    <property type="entry name" value="OMPA_1"/>
    <property type="match status" value="1"/>
</dbReference>
<keyword evidence="5" id="KW-0732">Signal</keyword>
<evidence type="ECO:0000256" key="1">
    <source>
        <dbReference type="ARBA" id="ARBA00004442"/>
    </source>
</evidence>
<evidence type="ECO:0000256" key="3">
    <source>
        <dbReference type="ARBA" id="ARBA00023237"/>
    </source>
</evidence>
<dbReference type="InterPro" id="IPR006665">
    <property type="entry name" value="OmpA-like"/>
</dbReference>
<dbReference type="RefSeq" id="WP_173270884.1">
    <property type="nucleotide sequence ID" value="NZ_AP021889.1"/>
</dbReference>
<dbReference type="PROSITE" id="PS51123">
    <property type="entry name" value="OMPA_2"/>
    <property type="match status" value="1"/>
</dbReference>
<dbReference type="Proteomes" id="UP000501726">
    <property type="component" value="Chromosome"/>
</dbReference>
<keyword evidence="2 4" id="KW-0472">Membrane</keyword>
<dbReference type="AlphaFoldDB" id="A0A6F8PT35"/>
<evidence type="ECO:0000259" key="6">
    <source>
        <dbReference type="PROSITE" id="PS51123"/>
    </source>
</evidence>
<feature type="domain" description="OmpA-like" evidence="6">
    <location>
        <begin position="98"/>
        <end position="214"/>
    </location>
</feature>
<feature type="chain" id="PRO_5026345836" evidence="5">
    <location>
        <begin position="19"/>
        <end position="214"/>
    </location>
</feature>
<evidence type="ECO:0000313" key="7">
    <source>
        <dbReference type="EMBL" id="BBP45291.1"/>
    </source>
</evidence>
<dbReference type="SUPFAM" id="SSF103088">
    <property type="entry name" value="OmpA-like"/>
    <property type="match status" value="1"/>
</dbReference>
<reference evidence="8" key="1">
    <citation type="submission" date="2019-11" db="EMBL/GenBank/DDBJ databases">
        <title>Isolation and characterization of two novel species in the genus Thiomicrorhabdus.</title>
        <authorList>
            <person name="Mochizuki J."/>
            <person name="Kojima H."/>
            <person name="Fukui M."/>
        </authorList>
    </citation>
    <scope>NUCLEOTIDE SEQUENCE [LARGE SCALE GENOMIC DNA]</scope>
    <source>
        <strain evidence="8">aks77</strain>
    </source>
</reference>
<evidence type="ECO:0000256" key="5">
    <source>
        <dbReference type="SAM" id="SignalP"/>
    </source>
</evidence>
<dbReference type="PRINTS" id="PR01021">
    <property type="entry name" value="OMPADOMAIN"/>
</dbReference>
<feature type="signal peptide" evidence="5">
    <location>
        <begin position="1"/>
        <end position="18"/>
    </location>
</feature>
<dbReference type="PANTHER" id="PTHR30329:SF21">
    <property type="entry name" value="LIPOPROTEIN YIAD-RELATED"/>
    <property type="match status" value="1"/>
</dbReference>
<accession>A0A6F8PT35</accession>
<dbReference type="CDD" id="cd07185">
    <property type="entry name" value="OmpA_C-like"/>
    <property type="match status" value="1"/>
</dbReference>